<dbReference type="InterPro" id="IPR035940">
    <property type="entry name" value="CAP_sf"/>
</dbReference>
<keyword evidence="4" id="KW-1185">Reference proteome</keyword>
<feature type="region of interest" description="Disordered" evidence="1">
    <location>
        <begin position="180"/>
        <end position="199"/>
    </location>
</feature>
<dbReference type="PROSITE" id="PS51257">
    <property type="entry name" value="PROKAR_LIPOPROTEIN"/>
    <property type="match status" value="1"/>
</dbReference>
<dbReference type="RefSeq" id="WP_201079852.1">
    <property type="nucleotide sequence ID" value="NZ_CP067420.1"/>
</dbReference>
<feature type="compositionally biased region" description="Low complexity" evidence="1">
    <location>
        <begin position="182"/>
        <end position="194"/>
    </location>
</feature>
<dbReference type="PANTHER" id="PTHR31157">
    <property type="entry name" value="SCP DOMAIN-CONTAINING PROTEIN"/>
    <property type="match status" value="1"/>
</dbReference>
<dbReference type="Proteomes" id="UP000595197">
    <property type="component" value="Chromosome"/>
</dbReference>
<organism evidence="3 4">
    <name type="scientific">Skermanella cutis</name>
    <dbReference type="NCBI Taxonomy" id="2775420"/>
    <lineage>
        <taxon>Bacteria</taxon>
        <taxon>Pseudomonadati</taxon>
        <taxon>Pseudomonadota</taxon>
        <taxon>Alphaproteobacteria</taxon>
        <taxon>Rhodospirillales</taxon>
        <taxon>Azospirillaceae</taxon>
        <taxon>Skermanella</taxon>
    </lineage>
</organism>
<evidence type="ECO:0000259" key="2">
    <source>
        <dbReference type="Pfam" id="PF00188"/>
    </source>
</evidence>
<proteinExistence type="predicted"/>
<reference evidence="3" key="1">
    <citation type="submission" date="2021-02" db="EMBL/GenBank/DDBJ databases">
        <title>Skermanella TT6 skin isolate.</title>
        <authorList>
            <person name="Lee K."/>
            <person name="Ganzorig M."/>
        </authorList>
    </citation>
    <scope>NUCLEOTIDE SEQUENCE</scope>
    <source>
        <strain evidence="3">TT6</strain>
    </source>
</reference>
<dbReference type="Gene3D" id="3.40.33.10">
    <property type="entry name" value="CAP"/>
    <property type="match status" value="2"/>
</dbReference>
<feature type="domain" description="SCP" evidence="2">
    <location>
        <begin position="50"/>
        <end position="175"/>
    </location>
</feature>
<evidence type="ECO:0000313" key="4">
    <source>
        <dbReference type="Proteomes" id="UP000595197"/>
    </source>
</evidence>
<gene>
    <name evidence="3" type="ORF">IGS68_10975</name>
</gene>
<dbReference type="InterPro" id="IPR014044">
    <property type="entry name" value="CAP_dom"/>
</dbReference>
<dbReference type="Pfam" id="PF00188">
    <property type="entry name" value="CAP"/>
    <property type="match status" value="2"/>
</dbReference>
<sequence>MTKFARTSLPPATRRLAAIAAAGLLACLIAVRAASGMETGDLATLRTAALDLLNQDRREHDLPPLELDDTLDEAAQNHAEDMLRRDYYSHTSPEGETVMDRYRAAGGSSSRVVAENIARCEGCPLPPDRSTVEQLQQGWMNSPEHRRNILAHGLERFGFGIAGDAGQGLYAVQNFAGAGTPRRAGGEAASGRGDAPTRRIGPEERQALALDLINRARGEDGVEPLSGAPALAEAGREALDEGENGQPLDVSPFNHLTPDARARWRDFSSVAGRCGGCGTEPTDADVRFFVGQWLDQADYRRTLLDPAHTHGGFAMAADGSGGKVALMTLAGP</sequence>
<evidence type="ECO:0000256" key="1">
    <source>
        <dbReference type="SAM" id="MobiDB-lite"/>
    </source>
</evidence>
<dbReference type="EMBL" id="CP067420">
    <property type="protein sequence ID" value="QQP91682.1"/>
    <property type="molecule type" value="Genomic_DNA"/>
</dbReference>
<protein>
    <recommendedName>
        <fullName evidence="2">SCP domain-containing protein</fullName>
    </recommendedName>
</protein>
<dbReference type="CDD" id="cd05379">
    <property type="entry name" value="CAP_bacterial"/>
    <property type="match status" value="1"/>
</dbReference>
<feature type="domain" description="SCP" evidence="2">
    <location>
        <begin position="210"/>
        <end position="323"/>
    </location>
</feature>
<dbReference type="PANTHER" id="PTHR31157:SF1">
    <property type="entry name" value="SCP DOMAIN-CONTAINING PROTEIN"/>
    <property type="match status" value="1"/>
</dbReference>
<name>A0ABX7BGU2_9PROT</name>
<accession>A0ABX7BGU2</accession>
<dbReference type="SUPFAM" id="SSF55797">
    <property type="entry name" value="PR-1-like"/>
    <property type="match status" value="1"/>
</dbReference>
<evidence type="ECO:0000313" key="3">
    <source>
        <dbReference type="EMBL" id="QQP91682.1"/>
    </source>
</evidence>